<dbReference type="EMBL" id="UYJE01008769">
    <property type="protein sequence ID" value="VDI67119.1"/>
    <property type="molecule type" value="Genomic_DNA"/>
</dbReference>
<evidence type="ECO:0000256" key="3">
    <source>
        <dbReference type="ARBA" id="ARBA00022676"/>
    </source>
</evidence>
<dbReference type="GO" id="GO:0006493">
    <property type="term" value="P:protein O-linked glycosylation"/>
    <property type="evidence" value="ECO:0007669"/>
    <property type="project" value="TreeGrafter"/>
</dbReference>
<evidence type="ECO:0000256" key="2">
    <source>
        <dbReference type="ARBA" id="ARBA00008661"/>
    </source>
</evidence>
<name>A0A8B6GPR8_MYTGA</name>
<dbReference type="PANTHER" id="PTHR11214:SF314">
    <property type="entry name" value="HEXOSYLTRANSFERASE"/>
    <property type="match status" value="1"/>
</dbReference>
<dbReference type="PANTHER" id="PTHR11214">
    <property type="entry name" value="BETA-1,3-N-ACETYLGLUCOSAMINYLTRANSFERASE"/>
    <property type="match status" value="1"/>
</dbReference>
<keyword evidence="3 12" id="KW-0328">Glycosyltransferase</keyword>
<keyword evidence="6" id="KW-0735">Signal-anchor</keyword>
<dbReference type="Proteomes" id="UP000596742">
    <property type="component" value="Unassembled WGS sequence"/>
</dbReference>
<evidence type="ECO:0000256" key="10">
    <source>
        <dbReference type="ARBA" id="ARBA00023180"/>
    </source>
</evidence>
<evidence type="ECO:0000313" key="13">
    <source>
        <dbReference type="Proteomes" id="UP000596742"/>
    </source>
</evidence>
<sequence length="661" mass="76546">VNFTFLINNEGICKTSNVSIKILIMITSSPQNKLSRNAIRDTWLTYAKKNNGNIRYVFLLGESQMTKELEKENLQTKDIILGNFKDAYNNLTYKTLMGYQWATQHCKRAQFVMKTDDDMFVHIPGLTRVINENSKVLQTAVGGNCKQSARPIRNTRSKWYASLKSYPQKTYPGFCSGTGYVTSLNVVTKIVKIYKDVPYFHLEDVYVSLYFCHFVLDLVQPWHSMALTLSWPQCFKFQKQKVLINKQSCYYKGDISTELKKFLFKRLGTEFFDYRLPYLQTGKQDIMLKVIHVKRSDFRQDFVRLLTFIITIGILFPMAWYIYLNARSLKLTEKLLYDAIGDTKFVLRNIKTFTTLPNLHMNMQNNVDLNQTLHTGTKKPVEQKQEDMQQKYTGWFLENFHFIINNEDICKASNESIDILIMITSSPQNKLSRNAIRETWLTHTKMNKGNIRYVFLLGESPMTKELEKENLQTKDIILGNFKDAYNNLTYKTLMGYQWATQHCRNAQFVMKTDDDMYVHIPGLIRVTKKNANALQTAIGGSCAHLANPIRDKRSKWYASFKSYPQTTYPGFCSGTGYVTSLNVVTKIVKTSKDVPFFHLEDVYVALCIKKLGLRLHPIGGFMRAYNFGNCTHNDNTLVTVHQVSVSMLKRIWETPCTPNKV</sequence>
<evidence type="ECO:0000256" key="8">
    <source>
        <dbReference type="ARBA" id="ARBA00023034"/>
    </source>
</evidence>
<accession>A0A8B6GPR8</accession>
<feature type="transmembrane region" description="Helical" evidence="11">
    <location>
        <begin position="302"/>
        <end position="323"/>
    </location>
</feature>
<dbReference type="GO" id="GO:0000139">
    <property type="term" value="C:Golgi membrane"/>
    <property type="evidence" value="ECO:0007669"/>
    <property type="project" value="UniProtKB-SubCell"/>
</dbReference>
<keyword evidence="9 11" id="KW-0472">Membrane</keyword>
<dbReference type="FunFam" id="3.90.550.50:FF:000001">
    <property type="entry name" value="Hexosyltransferase"/>
    <property type="match status" value="2"/>
</dbReference>
<evidence type="ECO:0000256" key="9">
    <source>
        <dbReference type="ARBA" id="ARBA00023136"/>
    </source>
</evidence>
<dbReference type="AlphaFoldDB" id="A0A8B6GPR8"/>
<proteinExistence type="inferred from homology"/>
<dbReference type="GO" id="GO:0016758">
    <property type="term" value="F:hexosyltransferase activity"/>
    <property type="evidence" value="ECO:0007669"/>
    <property type="project" value="InterPro"/>
</dbReference>
<dbReference type="EC" id="2.4.1.-" evidence="12"/>
<feature type="non-terminal residue" evidence="12">
    <location>
        <position position="1"/>
    </location>
</feature>
<reference evidence="12" key="1">
    <citation type="submission" date="2018-11" db="EMBL/GenBank/DDBJ databases">
        <authorList>
            <person name="Alioto T."/>
            <person name="Alioto T."/>
        </authorList>
    </citation>
    <scope>NUCLEOTIDE SEQUENCE</scope>
</reference>
<evidence type="ECO:0000256" key="4">
    <source>
        <dbReference type="ARBA" id="ARBA00022679"/>
    </source>
</evidence>
<dbReference type="OrthoDB" id="2139606at2759"/>
<evidence type="ECO:0000256" key="1">
    <source>
        <dbReference type="ARBA" id="ARBA00004323"/>
    </source>
</evidence>
<comment type="subcellular location">
    <subcellularLocation>
        <location evidence="1">Golgi apparatus membrane</location>
        <topology evidence="1">Single-pass type II membrane protein</topology>
    </subcellularLocation>
</comment>
<evidence type="ECO:0000313" key="12">
    <source>
        <dbReference type="EMBL" id="VDI67119.1"/>
    </source>
</evidence>
<comment type="caution">
    <text evidence="12">The sequence shown here is derived from an EMBL/GenBank/DDBJ whole genome shotgun (WGS) entry which is preliminary data.</text>
</comment>
<keyword evidence="10" id="KW-0325">Glycoprotein</keyword>
<keyword evidence="5 11" id="KW-0812">Transmembrane</keyword>
<evidence type="ECO:0000256" key="11">
    <source>
        <dbReference type="SAM" id="Phobius"/>
    </source>
</evidence>
<keyword evidence="4 12" id="KW-0808">Transferase</keyword>
<protein>
    <submittedName>
        <fullName evidence="12">Beta-1,3-galactosyltransferase 1</fullName>
        <ecNumber evidence="12">2.4.1.-</ecNumber>
    </submittedName>
</protein>
<keyword evidence="7 11" id="KW-1133">Transmembrane helix</keyword>
<comment type="similarity">
    <text evidence="2">Belongs to the glycosyltransferase 31 family.</text>
</comment>
<evidence type="ECO:0000256" key="5">
    <source>
        <dbReference type="ARBA" id="ARBA00022692"/>
    </source>
</evidence>
<keyword evidence="8" id="KW-0333">Golgi apparatus</keyword>
<dbReference type="Pfam" id="PF01762">
    <property type="entry name" value="Galactosyl_T"/>
    <property type="match status" value="2"/>
</dbReference>
<dbReference type="Gene3D" id="3.90.550.50">
    <property type="match status" value="2"/>
</dbReference>
<dbReference type="InterPro" id="IPR002659">
    <property type="entry name" value="Glyco_trans_31"/>
</dbReference>
<organism evidence="12 13">
    <name type="scientific">Mytilus galloprovincialis</name>
    <name type="common">Mediterranean mussel</name>
    <dbReference type="NCBI Taxonomy" id="29158"/>
    <lineage>
        <taxon>Eukaryota</taxon>
        <taxon>Metazoa</taxon>
        <taxon>Spiralia</taxon>
        <taxon>Lophotrochozoa</taxon>
        <taxon>Mollusca</taxon>
        <taxon>Bivalvia</taxon>
        <taxon>Autobranchia</taxon>
        <taxon>Pteriomorphia</taxon>
        <taxon>Mytilida</taxon>
        <taxon>Mytiloidea</taxon>
        <taxon>Mytilidae</taxon>
        <taxon>Mytilinae</taxon>
        <taxon>Mytilus</taxon>
    </lineage>
</organism>
<gene>
    <name evidence="12" type="ORF">MGAL_10B049496</name>
</gene>
<evidence type="ECO:0000256" key="6">
    <source>
        <dbReference type="ARBA" id="ARBA00022968"/>
    </source>
</evidence>
<evidence type="ECO:0000256" key="7">
    <source>
        <dbReference type="ARBA" id="ARBA00022989"/>
    </source>
</evidence>
<keyword evidence="13" id="KW-1185">Reference proteome</keyword>